<reference evidence="3" key="1">
    <citation type="submission" date="2020-01" db="EMBL/GenBank/DDBJ databases">
        <title>Development of genomics and gene disruption for Polysphondylium violaceum indicates a role for the polyketide synthase stlB in stalk morphogenesis.</title>
        <authorList>
            <person name="Narita B."/>
            <person name="Kawabe Y."/>
            <person name="Kin K."/>
            <person name="Saito T."/>
            <person name="Gibbs R."/>
            <person name="Kuspa A."/>
            <person name="Muzny D."/>
            <person name="Queller D."/>
            <person name="Richards S."/>
            <person name="Strassman J."/>
            <person name="Sucgang R."/>
            <person name="Worley K."/>
            <person name="Schaap P."/>
        </authorList>
    </citation>
    <scope>NUCLEOTIDE SEQUENCE</scope>
    <source>
        <strain evidence="3">QSvi11</strain>
    </source>
</reference>
<evidence type="ECO:0000256" key="1">
    <source>
        <dbReference type="SAM" id="MobiDB-lite"/>
    </source>
</evidence>
<dbReference type="Gene3D" id="3.40.33.10">
    <property type="entry name" value="CAP"/>
    <property type="match status" value="1"/>
</dbReference>
<dbReference type="InterPro" id="IPR035940">
    <property type="entry name" value="CAP_sf"/>
</dbReference>
<dbReference type="Pfam" id="PF00188">
    <property type="entry name" value="CAP"/>
    <property type="match status" value="1"/>
</dbReference>
<dbReference type="InterPro" id="IPR014044">
    <property type="entry name" value="CAP_dom"/>
</dbReference>
<organism evidence="3 4">
    <name type="scientific">Polysphondylium violaceum</name>
    <dbReference type="NCBI Taxonomy" id="133409"/>
    <lineage>
        <taxon>Eukaryota</taxon>
        <taxon>Amoebozoa</taxon>
        <taxon>Evosea</taxon>
        <taxon>Eumycetozoa</taxon>
        <taxon>Dictyostelia</taxon>
        <taxon>Dictyosteliales</taxon>
        <taxon>Dictyosteliaceae</taxon>
        <taxon>Polysphondylium</taxon>
    </lineage>
</organism>
<protein>
    <recommendedName>
        <fullName evidence="2">SCP domain-containing protein</fullName>
    </recommendedName>
</protein>
<feature type="compositionally biased region" description="Low complexity" evidence="1">
    <location>
        <begin position="199"/>
        <end position="277"/>
    </location>
</feature>
<dbReference type="OrthoDB" id="568194at2759"/>
<dbReference type="PANTHER" id="PTHR31157">
    <property type="entry name" value="SCP DOMAIN-CONTAINING PROTEIN"/>
    <property type="match status" value="1"/>
</dbReference>
<keyword evidence="4" id="KW-1185">Reference proteome</keyword>
<dbReference type="CDD" id="cd05379">
    <property type="entry name" value="CAP_bacterial"/>
    <property type="match status" value="1"/>
</dbReference>
<feature type="domain" description="SCP" evidence="2">
    <location>
        <begin position="374"/>
        <end position="488"/>
    </location>
</feature>
<dbReference type="EMBL" id="AJWJ01000082">
    <property type="protein sequence ID" value="KAF2075869.1"/>
    <property type="molecule type" value="Genomic_DNA"/>
</dbReference>
<dbReference type="PANTHER" id="PTHR31157:SF30">
    <property type="entry name" value="SCP DOMAIN-CONTAINING PROTEIN"/>
    <property type="match status" value="1"/>
</dbReference>
<accession>A0A8J4V995</accession>
<gene>
    <name evidence="3" type="ORF">CYY_002805</name>
</gene>
<dbReference type="AlphaFoldDB" id="A0A8J4V995"/>
<evidence type="ECO:0000259" key="2">
    <source>
        <dbReference type="Pfam" id="PF00188"/>
    </source>
</evidence>
<feature type="compositionally biased region" description="Low complexity" evidence="1">
    <location>
        <begin position="103"/>
        <end position="113"/>
    </location>
</feature>
<feature type="region of interest" description="Disordered" evidence="1">
    <location>
        <begin position="187"/>
        <end position="289"/>
    </location>
</feature>
<evidence type="ECO:0000313" key="3">
    <source>
        <dbReference type="EMBL" id="KAF2075869.1"/>
    </source>
</evidence>
<name>A0A8J4V995_9MYCE</name>
<proteinExistence type="predicted"/>
<feature type="region of interest" description="Disordered" evidence="1">
    <location>
        <begin position="1"/>
        <end position="174"/>
    </location>
</feature>
<dbReference type="SUPFAM" id="SSF55797">
    <property type="entry name" value="PR-1-like"/>
    <property type="match status" value="1"/>
</dbReference>
<feature type="compositionally biased region" description="Acidic residues" evidence="1">
    <location>
        <begin position="135"/>
        <end position="144"/>
    </location>
</feature>
<feature type="compositionally biased region" description="Low complexity" evidence="1">
    <location>
        <begin position="150"/>
        <end position="174"/>
    </location>
</feature>
<comment type="caution">
    <text evidence="3">The sequence shown here is derived from an EMBL/GenBank/DDBJ whole genome shotgun (WGS) entry which is preliminary data.</text>
</comment>
<feature type="compositionally biased region" description="Low complexity" evidence="1">
    <location>
        <begin position="28"/>
        <end position="45"/>
    </location>
</feature>
<dbReference type="Proteomes" id="UP000695562">
    <property type="component" value="Unassembled WGS sequence"/>
</dbReference>
<evidence type="ECO:0000313" key="4">
    <source>
        <dbReference type="Proteomes" id="UP000695562"/>
    </source>
</evidence>
<feature type="compositionally biased region" description="Low complexity" evidence="1">
    <location>
        <begin position="65"/>
        <end position="80"/>
    </location>
</feature>
<sequence length="492" mass="55274">MSKNNPIVIDLDDSDGDSKSLSNRNIASQQQQHNNNNRSSKSNSNGPINRSRLLNYDDDNVSNDTASTNKSSSPSPKVTKTPPPPPPIKKRFQPKKQLGEKLNSNSNSSNDNNDYGDPKYSFDKDDEIINSMNNDDNEQDDTNNNDESFMTTNKTTTTTTTSSTTNTTYNNSMKNSHPLSYNNNINNNINDKPLNTKITTNSNTFRNNASNNSLSNSNTKNSLPLSYTNNDKPKTTTTTTTTNTFKNNASNNTNNSHPISNTNISNNNNNNNNMNNNEPFQNGRSNFDYGASANLKQQMLQIRSKQHTDYRKNKLNNQQFFGISDIEKMRKNEKNEKLYSQSIQTTIPSNQKSNNIHSISNTSRNPEYIGRQALEYSNEFRRSLKLPPMIWNQPIYLIGVEHSKNMADGKVPFGHDGFDDRIKRYPFQFTNAAENVAMNNSDATVAKTAVDGWINSPGHRKNLVGNFNVCAIGVYQGTNGNWYLTQLFANSK</sequence>